<evidence type="ECO:0000313" key="2">
    <source>
        <dbReference type="EMBL" id="PIS43041.1"/>
    </source>
</evidence>
<evidence type="ECO:0000313" key="3">
    <source>
        <dbReference type="Proteomes" id="UP000231542"/>
    </source>
</evidence>
<keyword evidence="1" id="KW-1133">Transmembrane helix</keyword>
<evidence type="ECO:0000256" key="1">
    <source>
        <dbReference type="SAM" id="Phobius"/>
    </source>
</evidence>
<sequence>MKLYYIYKKARIAMVIWLATSLLNEVVAWSFQTGAFNRIVAVANTVVAIVCVVMVFRARKDF</sequence>
<reference evidence="2 3" key="1">
    <citation type="submission" date="2017-09" db="EMBL/GenBank/DDBJ databases">
        <title>Depth-based differentiation of microbial function through sediment-hosted aquifers and enrichment of novel symbionts in the deep terrestrial subsurface.</title>
        <authorList>
            <person name="Probst A.J."/>
            <person name="Ladd B."/>
            <person name="Jarett J.K."/>
            <person name="Geller-Mcgrath D.E."/>
            <person name="Sieber C.M."/>
            <person name="Emerson J.B."/>
            <person name="Anantharaman K."/>
            <person name="Thomas B.C."/>
            <person name="Malmstrom R."/>
            <person name="Stieglmeier M."/>
            <person name="Klingl A."/>
            <person name="Woyke T."/>
            <person name="Ryan C.M."/>
            <person name="Banfield J.F."/>
        </authorList>
    </citation>
    <scope>NUCLEOTIDE SEQUENCE [LARGE SCALE GENOMIC DNA]</scope>
    <source>
        <strain evidence="2">CG08_land_8_20_14_0_20_40_16</strain>
    </source>
</reference>
<dbReference type="EMBL" id="PEXU01000004">
    <property type="protein sequence ID" value="PIS43041.1"/>
    <property type="molecule type" value="Genomic_DNA"/>
</dbReference>
<dbReference type="Proteomes" id="UP000231542">
    <property type="component" value="Unassembled WGS sequence"/>
</dbReference>
<protein>
    <submittedName>
        <fullName evidence="2">Uncharacterized protein</fullName>
    </submittedName>
</protein>
<feature type="transmembrane region" description="Helical" evidence="1">
    <location>
        <begin position="38"/>
        <end position="56"/>
    </location>
</feature>
<keyword evidence="1" id="KW-0812">Transmembrane</keyword>
<accession>A0A2H0YX17</accession>
<organism evidence="2 3">
    <name type="scientific">Candidatus Kerfeldbacteria bacterium CG08_land_8_20_14_0_20_40_16</name>
    <dbReference type="NCBI Taxonomy" id="2014244"/>
    <lineage>
        <taxon>Bacteria</taxon>
        <taxon>Candidatus Kerfeldiibacteriota</taxon>
    </lineage>
</organism>
<proteinExistence type="predicted"/>
<comment type="caution">
    <text evidence="2">The sequence shown here is derived from an EMBL/GenBank/DDBJ whole genome shotgun (WGS) entry which is preliminary data.</text>
</comment>
<keyword evidence="1" id="KW-0472">Membrane</keyword>
<gene>
    <name evidence="2" type="ORF">COT24_00305</name>
</gene>
<name>A0A2H0YX17_9BACT</name>
<dbReference type="AlphaFoldDB" id="A0A2H0YX17"/>